<evidence type="ECO:0000256" key="1">
    <source>
        <dbReference type="SAM" id="Phobius"/>
    </source>
</evidence>
<accession>A0A2M9PXT9</accession>
<organism evidence="4 5">
    <name type="scientific">Lysinibacillus xylanilyticus</name>
    <dbReference type="NCBI Taxonomy" id="582475"/>
    <lineage>
        <taxon>Bacteria</taxon>
        <taxon>Bacillati</taxon>
        <taxon>Bacillota</taxon>
        <taxon>Bacilli</taxon>
        <taxon>Bacillales</taxon>
        <taxon>Bacillaceae</taxon>
        <taxon>Lysinibacillus</taxon>
    </lineage>
</organism>
<dbReference type="EMBL" id="PHQY01000707">
    <property type="protein sequence ID" value="PJO40649.1"/>
    <property type="molecule type" value="Genomic_DNA"/>
</dbReference>
<gene>
    <name evidence="4" type="ORF">CWD94_26910</name>
</gene>
<feature type="domain" description="Sigma factor regulator N-terminal" evidence="3">
    <location>
        <begin position="15"/>
        <end position="108"/>
    </location>
</feature>
<dbReference type="AlphaFoldDB" id="A0A2M9PXT9"/>
<proteinExistence type="predicted"/>
<name>A0A2M9PXT9_9BACI</name>
<feature type="domain" description="Sigma factor regulator C-terminal" evidence="2">
    <location>
        <begin position="165"/>
        <end position="327"/>
    </location>
</feature>
<evidence type="ECO:0000259" key="2">
    <source>
        <dbReference type="Pfam" id="PF13791"/>
    </source>
</evidence>
<comment type="caution">
    <text evidence="4">The sequence shown here is derived from an EMBL/GenBank/DDBJ whole genome shotgun (WGS) entry which is preliminary data.</text>
</comment>
<reference evidence="4 5" key="1">
    <citation type="submission" date="2017-11" db="EMBL/GenBank/DDBJ databases">
        <title>Bacterial isolate from king chilli rhizosphere.</title>
        <authorList>
            <person name="Takhelmayum P."/>
            <person name="Sarangthem I."/>
        </authorList>
    </citation>
    <scope>NUCLEOTIDE SEQUENCE [LARGE SCALE GENOMIC DNA]</scope>
    <source>
        <strain evidence="5">t26</strain>
    </source>
</reference>
<dbReference type="Pfam" id="PF13800">
    <property type="entry name" value="Sigma_reg_N"/>
    <property type="match status" value="1"/>
</dbReference>
<protein>
    <recommendedName>
        <fullName evidence="6">Sigma factor regulator C-terminal domain-containing protein</fullName>
    </recommendedName>
</protein>
<evidence type="ECO:0000313" key="4">
    <source>
        <dbReference type="EMBL" id="PJO40649.1"/>
    </source>
</evidence>
<evidence type="ECO:0000259" key="3">
    <source>
        <dbReference type="Pfam" id="PF13800"/>
    </source>
</evidence>
<evidence type="ECO:0000313" key="5">
    <source>
        <dbReference type="Proteomes" id="UP000232101"/>
    </source>
</evidence>
<dbReference type="InterPro" id="IPR029101">
    <property type="entry name" value="Sigma_reg_N"/>
</dbReference>
<keyword evidence="1" id="KW-1133">Transmembrane helix</keyword>
<keyword evidence="1" id="KW-0472">Membrane</keyword>
<dbReference type="InterPro" id="IPR025672">
    <property type="entry name" value="Sigma_reg_C_dom"/>
</dbReference>
<dbReference type="Pfam" id="PF13791">
    <property type="entry name" value="Sigma_reg_C"/>
    <property type="match status" value="1"/>
</dbReference>
<feature type="transmembrane region" description="Helical" evidence="1">
    <location>
        <begin position="29"/>
        <end position="51"/>
    </location>
</feature>
<keyword evidence="1" id="KW-0812">Transmembrane</keyword>
<dbReference type="Proteomes" id="UP000232101">
    <property type="component" value="Unassembled WGS sequence"/>
</dbReference>
<evidence type="ECO:0008006" key="6">
    <source>
        <dbReference type="Google" id="ProtNLM"/>
    </source>
</evidence>
<sequence length="337" mass="38509">MEVSNMTEWSQENEKKILRKYRFTLTFRVMRILLICFVIYALYIAGVSIVFDKTRSDLKHAYNSLIVIEWLHPNMKGQYSMGSPAEITPFLTQKFSYPLEKQVGKEKVVVGEMHVEKSILNSNSSLSMDILSANTSQQFNFNLPEDPVTGKATSSQLNNNVWKALRKLPEGAVAEMAFSISTFKEPIELVKMLAPYDVRIVWMPLYTGEFKSFEPTASGRSSGTISIYDRIGLSGGLKVNDDYSHISQAEEIYNVRDSQRWMLENMEKLLTEKKSYYEGFLGLNHLQERYNYIKKNGFQAYGAVVTGPTRQLMGLQDLEGISNEMLGDVELLNGYNW</sequence>